<keyword evidence="1" id="KW-0472">Membrane</keyword>
<keyword evidence="1" id="KW-1133">Transmembrane helix</keyword>
<dbReference type="AlphaFoldDB" id="A0A0R0D8S3"/>
<dbReference type="EMBL" id="LDJM01000012">
    <property type="protein sequence ID" value="KRG78117.1"/>
    <property type="molecule type" value="Genomic_DNA"/>
</dbReference>
<dbReference type="Proteomes" id="UP000050956">
    <property type="component" value="Unassembled WGS sequence"/>
</dbReference>
<keyword evidence="1" id="KW-0812">Transmembrane</keyword>
<evidence type="ECO:0000313" key="2">
    <source>
        <dbReference type="EMBL" id="KRG78117.1"/>
    </source>
</evidence>
<reference evidence="2 3" key="1">
    <citation type="submission" date="2015-05" db="EMBL/GenBank/DDBJ databases">
        <title>Genome sequencing and analysis of members of genus Stenotrophomonas.</title>
        <authorList>
            <person name="Patil P.P."/>
            <person name="Midha S."/>
            <person name="Patil P.B."/>
        </authorList>
    </citation>
    <scope>NUCLEOTIDE SEQUENCE [LARGE SCALE GENOMIC DNA]</scope>
    <source>
        <strain evidence="2 3">DSM 24757</strain>
    </source>
</reference>
<evidence type="ECO:0000313" key="3">
    <source>
        <dbReference type="Proteomes" id="UP000050956"/>
    </source>
</evidence>
<evidence type="ECO:0008006" key="4">
    <source>
        <dbReference type="Google" id="ProtNLM"/>
    </source>
</evidence>
<accession>A0A0R0D8S3</accession>
<feature type="transmembrane region" description="Helical" evidence="1">
    <location>
        <begin position="51"/>
        <end position="70"/>
    </location>
</feature>
<feature type="transmembrane region" description="Helical" evidence="1">
    <location>
        <begin position="27"/>
        <end position="44"/>
    </location>
</feature>
<keyword evidence="3" id="KW-1185">Reference proteome</keyword>
<name>A0A0R0D8S3_9GAMM</name>
<organism evidence="2 3">
    <name type="scientific">Stenotrophomonas ginsengisoli</name>
    <dbReference type="NCBI Taxonomy" id="336566"/>
    <lineage>
        <taxon>Bacteria</taxon>
        <taxon>Pseudomonadati</taxon>
        <taxon>Pseudomonadota</taxon>
        <taxon>Gammaproteobacteria</taxon>
        <taxon>Lysobacterales</taxon>
        <taxon>Lysobacteraceae</taxon>
        <taxon>Stenotrophomonas</taxon>
    </lineage>
</organism>
<sequence length="106" mass="11741">MLLLASLLGWSAWWLVCNVYEFAPALASTALACAWLTLLPAVALRRAHPGLAWWLAAINALYLLAVHRQFDHGAGVPLYVGVLLLVCGLCWVERHRRQGLKQQQPA</sequence>
<evidence type="ECO:0000256" key="1">
    <source>
        <dbReference type="SAM" id="Phobius"/>
    </source>
</evidence>
<protein>
    <recommendedName>
        <fullName evidence="4">Transmembrane protein</fullName>
    </recommendedName>
</protein>
<feature type="transmembrane region" description="Helical" evidence="1">
    <location>
        <begin position="76"/>
        <end position="92"/>
    </location>
</feature>
<comment type="caution">
    <text evidence="2">The sequence shown here is derived from an EMBL/GenBank/DDBJ whole genome shotgun (WGS) entry which is preliminary data.</text>
</comment>
<dbReference type="STRING" id="336566.ABB30_05195"/>
<gene>
    <name evidence="2" type="ORF">ABB30_05195</name>
</gene>
<dbReference type="PATRIC" id="fig|336566.3.peg.378"/>
<proteinExistence type="predicted"/>